<comment type="caution">
    <text evidence="1">The sequence shown here is derived from an EMBL/GenBank/DDBJ whole genome shotgun (WGS) entry which is preliminary data.</text>
</comment>
<accession>A0AAP0QWR2</accession>
<keyword evidence="2" id="KW-1185">Reference proteome</keyword>
<gene>
    <name evidence="1" type="ORF">WN944_005963</name>
</gene>
<name>A0AAP0QWR2_9ROSI</name>
<proteinExistence type="predicted"/>
<reference evidence="1 2" key="1">
    <citation type="submission" date="2024-05" db="EMBL/GenBank/DDBJ databases">
        <title>Haplotype-resolved chromosome-level genome assembly of Huyou (Citrus changshanensis).</title>
        <authorList>
            <person name="Miao C."/>
            <person name="Chen W."/>
            <person name="Wu Y."/>
            <person name="Wang L."/>
            <person name="Zhao S."/>
            <person name="Grierson D."/>
            <person name="Xu C."/>
            <person name="Chen K."/>
        </authorList>
    </citation>
    <scope>NUCLEOTIDE SEQUENCE [LARGE SCALE GENOMIC DNA]</scope>
    <source>
        <strain evidence="1">01-14</strain>
        <tissue evidence="1">Leaf</tissue>
    </source>
</reference>
<organism evidence="1 2">
    <name type="scientific">Citrus x changshan-huyou</name>
    <dbReference type="NCBI Taxonomy" id="2935761"/>
    <lineage>
        <taxon>Eukaryota</taxon>
        <taxon>Viridiplantae</taxon>
        <taxon>Streptophyta</taxon>
        <taxon>Embryophyta</taxon>
        <taxon>Tracheophyta</taxon>
        <taxon>Spermatophyta</taxon>
        <taxon>Magnoliopsida</taxon>
        <taxon>eudicotyledons</taxon>
        <taxon>Gunneridae</taxon>
        <taxon>Pentapetalae</taxon>
        <taxon>rosids</taxon>
        <taxon>malvids</taxon>
        <taxon>Sapindales</taxon>
        <taxon>Rutaceae</taxon>
        <taxon>Aurantioideae</taxon>
        <taxon>Citrus</taxon>
    </lineage>
</organism>
<evidence type="ECO:0000313" key="2">
    <source>
        <dbReference type="Proteomes" id="UP001428341"/>
    </source>
</evidence>
<evidence type="ECO:0000313" key="1">
    <source>
        <dbReference type="EMBL" id="KAK9213977.1"/>
    </source>
</evidence>
<protein>
    <submittedName>
        <fullName evidence="1">Uncharacterized protein</fullName>
    </submittedName>
</protein>
<dbReference type="Proteomes" id="UP001428341">
    <property type="component" value="Unassembled WGS sequence"/>
</dbReference>
<dbReference type="AlphaFoldDB" id="A0AAP0QWR2"/>
<dbReference type="EMBL" id="JBCGBO010000003">
    <property type="protein sequence ID" value="KAK9213977.1"/>
    <property type="molecule type" value="Genomic_DNA"/>
</dbReference>
<sequence>MIYFLDMGFAFHVFVKGSITFLDFEVSNYLFIEYNFFTSATSGGILNKANEAEEKTHGDFLRLVMFLSGSFDALVGVYSQSCEGARGKWGNPYPVASKLMMMFMHEMITSRKAC</sequence>